<dbReference type="GO" id="GO:0004519">
    <property type="term" value="F:endonuclease activity"/>
    <property type="evidence" value="ECO:0007669"/>
    <property type="project" value="UniProtKB-KW"/>
</dbReference>
<keyword evidence="2" id="KW-0378">Hydrolase</keyword>
<dbReference type="InterPro" id="IPR003615">
    <property type="entry name" value="HNH_nuc"/>
</dbReference>
<dbReference type="CDD" id="cd00085">
    <property type="entry name" value="HNHc"/>
    <property type="match status" value="1"/>
</dbReference>
<evidence type="ECO:0000313" key="3">
    <source>
        <dbReference type="Proteomes" id="UP000184526"/>
    </source>
</evidence>
<keyword evidence="2" id="KW-0540">Nuclease</keyword>
<proteinExistence type="predicted"/>
<keyword evidence="3" id="KW-1185">Reference proteome</keyword>
<dbReference type="RefSeq" id="WP_072832326.1">
    <property type="nucleotide sequence ID" value="NZ_FQXP01000010.1"/>
</dbReference>
<dbReference type="SMART" id="SM00507">
    <property type="entry name" value="HNHc"/>
    <property type="match status" value="1"/>
</dbReference>
<gene>
    <name evidence="2" type="ORF">SAMN02745196_02471</name>
</gene>
<dbReference type="STRING" id="1121306.SAMN02745196_02471"/>
<evidence type="ECO:0000259" key="1">
    <source>
        <dbReference type="SMART" id="SM00507"/>
    </source>
</evidence>
<dbReference type="AlphaFoldDB" id="A0A1M5XVW1"/>
<dbReference type="Pfam" id="PF01844">
    <property type="entry name" value="HNH"/>
    <property type="match status" value="1"/>
</dbReference>
<dbReference type="Gene3D" id="1.10.30.50">
    <property type="match status" value="1"/>
</dbReference>
<dbReference type="GO" id="GO:0003676">
    <property type="term" value="F:nucleic acid binding"/>
    <property type="evidence" value="ECO:0007669"/>
    <property type="project" value="InterPro"/>
</dbReference>
<protein>
    <submittedName>
        <fullName evidence="2">HNH endonuclease</fullName>
    </submittedName>
</protein>
<dbReference type="Proteomes" id="UP000184526">
    <property type="component" value="Unassembled WGS sequence"/>
</dbReference>
<feature type="domain" description="HNH nuclease" evidence="1">
    <location>
        <begin position="7"/>
        <end position="58"/>
    </location>
</feature>
<name>A0A1M5XVW1_9CLOT</name>
<sequence length="277" mass="31074">MAIPDNIVAEVLSKSARHCCVCRNFLPLKIQVHHIIEKNDGGTDDIDNLIPICIDCHASIHTITNMTRKFTSLELKKSRDTVYDMVINGKLPAFKPLTRNEIEMISSTLVESLKKKTLEEPLSNEAMYILTTSLSEQSPILVNSFHNNSFQVIVIGTQHIVSQEKSEGQYPMSIIELLSKGYIEVNKNQINISVKGIHLLETLINTTATFTQKKAKCLSCGLHFILCSWHKDKHDSSSLHCPECGQSNGNFLVWSQQKFGFIFEDVPGKANLYSAPK</sequence>
<evidence type="ECO:0000313" key="2">
    <source>
        <dbReference type="EMBL" id="SHI03967.1"/>
    </source>
</evidence>
<organism evidence="2 3">
    <name type="scientific">Clostridium collagenovorans DSM 3089</name>
    <dbReference type="NCBI Taxonomy" id="1121306"/>
    <lineage>
        <taxon>Bacteria</taxon>
        <taxon>Bacillati</taxon>
        <taxon>Bacillota</taxon>
        <taxon>Clostridia</taxon>
        <taxon>Eubacteriales</taxon>
        <taxon>Clostridiaceae</taxon>
        <taxon>Clostridium</taxon>
    </lineage>
</organism>
<reference evidence="2 3" key="1">
    <citation type="submission" date="2016-11" db="EMBL/GenBank/DDBJ databases">
        <authorList>
            <person name="Jaros S."/>
            <person name="Januszkiewicz K."/>
            <person name="Wedrychowicz H."/>
        </authorList>
    </citation>
    <scope>NUCLEOTIDE SEQUENCE [LARGE SCALE GENOMIC DNA]</scope>
    <source>
        <strain evidence="2 3">DSM 3089</strain>
    </source>
</reference>
<dbReference type="EMBL" id="FQXP01000010">
    <property type="protein sequence ID" value="SHI03967.1"/>
    <property type="molecule type" value="Genomic_DNA"/>
</dbReference>
<accession>A0A1M5XVW1</accession>
<dbReference type="InterPro" id="IPR002711">
    <property type="entry name" value="HNH"/>
</dbReference>
<keyword evidence="2" id="KW-0255">Endonuclease</keyword>
<dbReference type="OrthoDB" id="9802640at2"/>
<dbReference type="GO" id="GO:0008270">
    <property type="term" value="F:zinc ion binding"/>
    <property type="evidence" value="ECO:0007669"/>
    <property type="project" value="InterPro"/>
</dbReference>